<keyword evidence="2" id="KW-1185">Reference proteome</keyword>
<dbReference type="Proteomes" id="UP000886469">
    <property type="component" value="Unassembled WGS sequence"/>
</dbReference>
<organism evidence="1 2">
    <name type="scientific">Candidatus Accumulibacter contiguus</name>
    <dbReference type="NCBI Taxonomy" id="2954381"/>
    <lineage>
        <taxon>Bacteria</taxon>
        <taxon>Pseudomonadati</taxon>
        <taxon>Pseudomonadota</taxon>
        <taxon>Betaproteobacteria</taxon>
        <taxon>Candidatus Accumulibacter</taxon>
    </lineage>
</organism>
<dbReference type="RefSeq" id="WP_169071078.1">
    <property type="nucleotide sequence ID" value="NZ_JAZKUC010000001.1"/>
</dbReference>
<gene>
    <name evidence="1" type="ORF">E4Q08_15710</name>
</gene>
<accession>A0ABX1TA99</accession>
<dbReference type="EMBL" id="SPMX01000047">
    <property type="protein sequence ID" value="NMQ06590.1"/>
    <property type="molecule type" value="Genomic_DNA"/>
</dbReference>
<reference evidence="1" key="1">
    <citation type="submission" date="2019-03" db="EMBL/GenBank/DDBJ databases">
        <title>Metabolic reconstructions from genomes of highly enriched 'Candidatus Accumulibacter' and 'Candidatus Competibacter' bioreactor populations.</title>
        <authorList>
            <person name="Annavajhala M.K."/>
            <person name="Welles L."/>
            <person name="Abbas B."/>
            <person name="Sorokin D."/>
            <person name="Park H."/>
            <person name="Van Loosdrecht M."/>
            <person name="Chandran K."/>
        </authorList>
    </citation>
    <scope>NUCLEOTIDE SEQUENCE</scope>
    <source>
        <strain evidence="1">SBR_L</strain>
    </source>
</reference>
<sequence>MYFQGIGTATPAARYTKAECLAAFENSDWSRCGDRQHLYRLPVLIVAKLFLHHFADADLAGLLRAIAARSDRLFACEPRRAWVALAGSHLLGALGVNAVTRADAVLSVHAGFKGRDLSALWPSRSAEWRLQEYPAGLFSHCFRAERAAVT</sequence>
<protein>
    <submittedName>
        <fullName evidence="1">Uncharacterized protein</fullName>
    </submittedName>
</protein>
<evidence type="ECO:0000313" key="1">
    <source>
        <dbReference type="EMBL" id="NMQ06590.1"/>
    </source>
</evidence>
<name>A0ABX1TA99_9PROT</name>
<comment type="caution">
    <text evidence="1">The sequence shown here is derived from an EMBL/GenBank/DDBJ whole genome shotgun (WGS) entry which is preliminary data.</text>
</comment>
<evidence type="ECO:0000313" key="2">
    <source>
        <dbReference type="Proteomes" id="UP000886469"/>
    </source>
</evidence>
<proteinExistence type="predicted"/>